<dbReference type="PROSITE" id="PS51677">
    <property type="entry name" value="NODB"/>
    <property type="match status" value="1"/>
</dbReference>
<protein>
    <submittedName>
        <fullName evidence="2">Polysaccharide deacetylase</fullName>
    </submittedName>
</protein>
<feature type="domain" description="NodB homology" evidence="1">
    <location>
        <begin position="87"/>
        <end position="278"/>
    </location>
</feature>
<dbReference type="EMBL" id="JACRSU010000003">
    <property type="protein sequence ID" value="MBC8541130.1"/>
    <property type="molecule type" value="Genomic_DNA"/>
</dbReference>
<dbReference type="InterPro" id="IPR011330">
    <property type="entry name" value="Glyco_hydro/deAcase_b/a-brl"/>
</dbReference>
<gene>
    <name evidence="2" type="ORF">H8698_09110</name>
</gene>
<dbReference type="Gene3D" id="3.20.20.370">
    <property type="entry name" value="Glycoside hydrolase/deacetylase"/>
    <property type="match status" value="1"/>
</dbReference>
<dbReference type="InterPro" id="IPR002509">
    <property type="entry name" value="NODB_dom"/>
</dbReference>
<dbReference type="Pfam" id="PF01522">
    <property type="entry name" value="Polysacc_deac_1"/>
    <property type="match status" value="1"/>
</dbReference>
<evidence type="ECO:0000259" key="1">
    <source>
        <dbReference type="PROSITE" id="PS51677"/>
    </source>
</evidence>
<dbReference type="GO" id="GO:0016810">
    <property type="term" value="F:hydrolase activity, acting on carbon-nitrogen (but not peptide) bonds"/>
    <property type="evidence" value="ECO:0007669"/>
    <property type="project" value="InterPro"/>
</dbReference>
<dbReference type="Proteomes" id="UP000611762">
    <property type="component" value="Unassembled WGS sequence"/>
</dbReference>
<keyword evidence="3" id="KW-1185">Reference proteome</keyword>
<proteinExistence type="predicted"/>
<name>A0A926HZF8_9FIRM</name>
<dbReference type="InterPro" id="IPR050248">
    <property type="entry name" value="Polysacc_deacetylase_ArnD"/>
</dbReference>
<dbReference type="CDD" id="cd10944">
    <property type="entry name" value="CE4_SmPgdA_like"/>
    <property type="match status" value="1"/>
</dbReference>
<dbReference type="GO" id="GO:0005975">
    <property type="term" value="P:carbohydrate metabolic process"/>
    <property type="evidence" value="ECO:0007669"/>
    <property type="project" value="InterPro"/>
</dbReference>
<evidence type="ECO:0000313" key="3">
    <source>
        <dbReference type="Proteomes" id="UP000611762"/>
    </source>
</evidence>
<dbReference type="AlphaFoldDB" id="A0A926HZF8"/>
<dbReference type="RefSeq" id="WP_249313010.1">
    <property type="nucleotide sequence ID" value="NZ_JACRSU010000003.1"/>
</dbReference>
<accession>A0A926HZF8</accession>
<organism evidence="2 3">
    <name type="scientific">Congzhengia minquanensis</name>
    <dbReference type="NCBI Taxonomy" id="2763657"/>
    <lineage>
        <taxon>Bacteria</taxon>
        <taxon>Bacillati</taxon>
        <taxon>Bacillota</taxon>
        <taxon>Clostridia</taxon>
        <taxon>Eubacteriales</taxon>
        <taxon>Oscillospiraceae</taxon>
        <taxon>Congzhengia</taxon>
    </lineage>
</organism>
<reference evidence="2" key="1">
    <citation type="submission" date="2020-08" db="EMBL/GenBank/DDBJ databases">
        <title>Genome public.</title>
        <authorList>
            <person name="Liu C."/>
            <person name="Sun Q."/>
        </authorList>
    </citation>
    <scope>NUCLEOTIDE SEQUENCE</scope>
    <source>
        <strain evidence="2">H8</strain>
    </source>
</reference>
<dbReference type="PANTHER" id="PTHR10587">
    <property type="entry name" value="GLYCOSYL TRANSFERASE-RELATED"/>
    <property type="match status" value="1"/>
</dbReference>
<comment type="caution">
    <text evidence="2">The sequence shown here is derived from an EMBL/GenBank/DDBJ whole genome shotgun (WGS) entry which is preliminary data.</text>
</comment>
<dbReference type="SUPFAM" id="SSF88713">
    <property type="entry name" value="Glycoside hydrolase/deacetylase"/>
    <property type="match status" value="1"/>
</dbReference>
<sequence>MAVRRRKKYSFKPNKHTVLVLVLLVIIVWVIAGLSSCMNRHDKSLRGADYTYEAVLLPEYQVRRCVQPDGTPSADYFEIYPPQAGDKVVYLTFDDGPSAKVTPQILDILKQYNVKATFFIIAKNAEQYPDTVKRAADEGHTIASHTYSHDYSYVYGSLENFREEVNKAKDVLTNIVGEDAFTNIFRFPGGAFREQRAEFKNVLIEENVPFVNWNCLTGDAETRSPVPANLIEKAKKTAKSSGSDSLTILMHDAGAKQATADALPGLIEYFQGEGYRFEALKRY</sequence>
<evidence type="ECO:0000313" key="2">
    <source>
        <dbReference type="EMBL" id="MBC8541130.1"/>
    </source>
</evidence>